<dbReference type="InterPro" id="IPR046469">
    <property type="entry name" value="SAM_HAT_N"/>
</dbReference>
<proteinExistence type="inferred from homology"/>
<accession>A0A2K8UDH3</accession>
<sequence length="249" mass="26537">MNEAPIERIVLVTDFGPGIYVGQVMARLTGQPSGVPVIDLVHDLPPFRPDLAAYLLPALVRDMPHGTLYLCVVDPGVGGERAGLVLGAGDDLFIGPDNGLLSQVARRREGARPRRIDWQPPWTSNSFHGRDWFAPVAAALCRGEAVPLTDLAAGALVGADWADDMPLVVYVDGYGNLMCGLRPPADPPGAQLRAAGRTLAYARTFCEVPPGQAFWYENALGLVEIAVNQGRADRVLGLAPGDPVQFHSG</sequence>
<evidence type="ECO:0000256" key="2">
    <source>
        <dbReference type="ARBA" id="ARBA00024035"/>
    </source>
</evidence>
<feature type="domain" description="S-adenosyl-l-methionine hydroxide adenosyltransferase C-terminal" evidence="4">
    <location>
        <begin position="168"/>
        <end position="245"/>
    </location>
</feature>
<dbReference type="Gene3D" id="2.40.30.90">
    <property type="entry name" value="Bacterial fluorinating enzyme like"/>
    <property type="match status" value="1"/>
</dbReference>
<dbReference type="InterPro" id="IPR046470">
    <property type="entry name" value="SAM_HAT_C"/>
</dbReference>
<dbReference type="Pfam" id="PF01887">
    <property type="entry name" value="SAM_HAT_N"/>
    <property type="match status" value="1"/>
</dbReference>
<dbReference type="EMBL" id="CP020370">
    <property type="protein sequence ID" value="AUB83644.1"/>
    <property type="molecule type" value="Genomic_DNA"/>
</dbReference>
<dbReference type="KEGG" id="tsy:THSYN_23625"/>
<evidence type="ECO:0000256" key="1">
    <source>
        <dbReference type="ARBA" id="ARBA00022691"/>
    </source>
</evidence>
<keyword evidence="6" id="KW-1185">Reference proteome</keyword>
<name>A0A2K8UDH3_9GAMM</name>
<evidence type="ECO:0000313" key="6">
    <source>
        <dbReference type="Proteomes" id="UP000232638"/>
    </source>
</evidence>
<evidence type="ECO:0008006" key="7">
    <source>
        <dbReference type="Google" id="ProtNLM"/>
    </source>
</evidence>
<dbReference type="Gene3D" id="3.40.50.10790">
    <property type="entry name" value="S-adenosyl-l-methionine hydroxide adenosyltransferase, N-terminal"/>
    <property type="match status" value="1"/>
</dbReference>
<dbReference type="AlphaFoldDB" id="A0A2K8UDH3"/>
<keyword evidence="1" id="KW-0949">S-adenosyl-L-methionine</keyword>
<dbReference type="SUPFAM" id="SSF101852">
    <property type="entry name" value="Bacterial fluorinating enzyme, C-terminal domain"/>
    <property type="match status" value="1"/>
</dbReference>
<evidence type="ECO:0000259" key="4">
    <source>
        <dbReference type="Pfam" id="PF20257"/>
    </source>
</evidence>
<gene>
    <name evidence="5" type="ORF">THSYN_23625</name>
</gene>
<comment type="similarity">
    <text evidence="2">Belongs to the SAM hydrolase / SAM-dependent halogenase family.</text>
</comment>
<dbReference type="InterPro" id="IPR023228">
    <property type="entry name" value="SAM_OH_AdoTrfase_N_sf"/>
</dbReference>
<dbReference type="OrthoDB" id="9792195at2"/>
<dbReference type="Proteomes" id="UP000232638">
    <property type="component" value="Chromosome"/>
</dbReference>
<evidence type="ECO:0000313" key="5">
    <source>
        <dbReference type="EMBL" id="AUB83644.1"/>
    </source>
</evidence>
<dbReference type="PANTHER" id="PTHR35092">
    <property type="entry name" value="CHLORINASE MJ1651"/>
    <property type="match status" value="1"/>
</dbReference>
<dbReference type="InterPro" id="IPR023227">
    <property type="entry name" value="SAM_OH_AdoTrfase_C_sf"/>
</dbReference>
<evidence type="ECO:0000259" key="3">
    <source>
        <dbReference type="Pfam" id="PF01887"/>
    </source>
</evidence>
<dbReference type="SUPFAM" id="SSF102522">
    <property type="entry name" value="Bacterial fluorinating enzyme, N-terminal domain"/>
    <property type="match status" value="1"/>
</dbReference>
<organism evidence="5 6">
    <name type="scientific">Candidatus Thiodictyon syntrophicum</name>
    <dbReference type="NCBI Taxonomy" id="1166950"/>
    <lineage>
        <taxon>Bacteria</taxon>
        <taxon>Pseudomonadati</taxon>
        <taxon>Pseudomonadota</taxon>
        <taxon>Gammaproteobacteria</taxon>
        <taxon>Chromatiales</taxon>
        <taxon>Chromatiaceae</taxon>
        <taxon>Thiodictyon</taxon>
    </lineage>
</organism>
<reference evidence="5 6" key="1">
    <citation type="submission" date="2017-03" db="EMBL/GenBank/DDBJ databases">
        <title>Complete genome sequence of Candidatus 'Thiodictyon syntrophicum' sp. nov. strain Cad16T, a photolithoautotroph purple sulfur bacterium isolated from an alpine meromictic lake.</title>
        <authorList>
            <person name="Luedin S.M."/>
            <person name="Pothier J.F."/>
            <person name="Danza F."/>
            <person name="Storelli N."/>
            <person name="Wittwer M."/>
            <person name="Tonolla M."/>
        </authorList>
    </citation>
    <scope>NUCLEOTIDE SEQUENCE [LARGE SCALE GENOMIC DNA]</scope>
    <source>
        <strain evidence="5 6">Cad16T</strain>
    </source>
</reference>
<dbReference type="PANTHER" id="PTHR35092:SF1">
    <property type="entry name" value="CHLORINASE MJ1651"/>
    <property type="match status" value="1"/>
</dbReference>
<dbReference type="Pfam" id="PF20257">
    <property type="entry name" value="SAM_HAT_C"/>
    <property type="match status" value="1"/>
</dbReference>
<dbReference type="RefSeq" id="WP_100921326.1">
    <property type="nucleotide sequence ID" value="NZ_CP020370.1"/>
</dbReference>
<protein>
    <recommendedName>
        <fullName evidence="7">SAM-dependent chlorinase/fluorinase</fullName>
    </recommendedName>
</protein>
<dbReference type="PIRSF" id="PIRSF006779">
    <property type="entry name" value="UCP006779"/>
    <property type="match status" value="1"/>
</dbReference>
<feature type="domain" description="S-adenosyl-l-methionine hydroxide adenosyltransferase N-terminal" evidence="3">
    <location>
        <begin position="9"/>
        <end position="145"/>
    </location>
</feature>
<dbReference type="InterPro" id="IPR002747">
    <property type="entry name" value="SAM_OH_AdoTrfase"/>
</dbReference>